<reference evidence="2" key="1">
    <citation type="submission" date="2021-05" db="EMBL/GenBank/DDBJ databases">
        <title>A free-living protist that lacks canonical eukaryotic 1 DNA replication and segregation systems.</title>
        <authorList>
            <person name="Salas-Leiva D.E."/>
            <person name="Tromer E.C."/>
            <person name="Curtis B.A."/>
            <person name="Jerlstrom-Hultqvist J."/>
            <person name="Kolisko M."/>
            <person name="Yi Z."/>
            <person name="Salas-Leiva J.S."/>
            <person name="Gallot-Lavallee L."/>
            <person name="Kops G.J.P.L."/>
            <person name="Archibald J.M."/>
            <person name="Simpson A.G.B."/>
            <person name="Roger A.J."/>
        </authorList>
    </citation>
    <scope>NUCLEOTIDE SEQUENCE</scope>
    <source>
        <strain evidence="2">BICM</strain>
    </source>
</reference>
<keyword evidence="3" id="KW-1185">Reference proteome</keyword>
<dbReference type="InterPro" id="IPR004843">
    <property type="entry name" value="Calcineurin-like_PHP"/>
</dbReference>
<sequence>MTVDKNAQELKILVVTDIHFRLSGVDLLTTYLKTNPERDIDHIFLLGDLINIPNKPNDKEETDDTLRQRGDFLLLLHRLQTICPSILFIPGNHDMFECYVPPPSSPIEASPCDFVRYIHRSRHRLAEDLVICGIGGSVDGIVEETGERIWVGFPYKDNSGTLEFARDCARVTSPDPLGIPDISFIEAYRPPLPQPWHPVPTSFLLNLDLRHRLLYQYDASMVEKLAKSYVEERGTPQHEQVELEDDNFDSFAAEIPLAASHPATAWTKAAVESAQEFTLYESVEYGVNNGPGLLVSDQILMLTHVGPAGSATARHNQGGKHVLSGAQPLFDLLKSDSRIIGCIHGHAHDADSTTDRISGKLVVNPGPLSHGKCCFLNLSRQAGHWSVEDLEFLSLGDSPRPMERDWV</sequence>
<dbReference type="Gene3D" id="3.60.21.10">
    <property type="match status" value="2"/>
</dbReference>
<proteinExistence type="predicted"/>
<name>A0A8J6BB64_9EUKA</name>
<dbReference type="Pfam" id="PF00149">
    <property type="entry name" value="Metallophos"/>
    <property type="match status" value="1"/>
</dbReference>
<dbReference type="PANTHER" id="PTHR37523:SF1">
    <property type="entry name" value="CALCINEURIN-LIKE PHOSPHOESTERASE DOMAIN-CONTAINING PROTEIN"/>
    <property type="match status" value="1"/>
</dbReference>
<dbReference type="GO" id="GO:0016787">
    <property type="term" value="F:hydrolase activity"/>
    <property type="evidence" value="ECO:0007669"/>
    <property type="project" value="InterPro"/>
</dbReference>
<evidence type="ECO:0000313" key="3">
    <source>
        <dbReference type="Proteomes" id="UP000717585"/>
    </source>
</evidence>
<evidence type="ECO:0000259" key="1">
    <source>
        <dbReference type="Pfam" id="PF00149"/>
    </source>
</evidence>
<dbReference type="SUPFAM" id="SSF56300">
    <property type="entry name" value="Metallo-dependent phosphatases"/>
    <property type="match status" value="1"/>
</dbReference>
<feature type="domain" description="Calcineurin-like phosphoesterase" evidence="1">
    <location>
        <begin position="10"/>
        <end position="107"/>
    </location>
</feature>
<dbReference type="PANTHER" id="PTHR37523">
    <property type="entry name" value="METALLOPHOSPHOESTERASE"/>
    <property type="match status" value="1"/>
</dbReference>
<dbReference type="InterPro" id="IPR029052">
    <property type="entry name" value="Metallo-depent_PP-like"/>
</dbReference>
<dbReference type="OrthoDB" id="2412157at2759"/>
<organism evidence="2 3">
    <name type="scientific">Carpediemonas membranifera</name>
    <dbReference type="NCBI Taxonomy" id="201153"/>
    <lineage>
        <taxon>Eukaryota</taxon>
        <taxon>Metamonada</taxon>
        <taxon>Carpediemonas-like organisms</taxon>
        <taxon>Carpediemonas</taxon>
    </lineage>
</organism>
<gene>
    <name evidence="2" type="ORF">J8273_4821</name>
</gene>
<accession>A0A8J6BB64</accession>
<evidence type="ECO:0000313" key="2">
    <source>
        <dbReference type="EMBL" id="KAG9393702.1"/>
    </source>
</evidence>
<dbReference type="Proteomes" id="UP000717585">
    <property type="component" value="Unassembled WGS sequence"/>
</dbReference>
<comment type="caution">
    <text evidence="2">The sequence shown here is derived from an EMBL/GenBank/DDBJ whole genome shotgun (WGS) entry which is preliminary data.</text>
</comment>
<dbReference type="AlphaFoldDB" id="A0A8J6BB64"/>
<dbReference type="EMBL" id="JAHDYR010000021">
    <property type="protein sequence ID" value="KAG9393702.1"/>
    <property type="molecule type" value="Genomic_DNA"/>
</dbReference>
<protein>
    <submittedName>
        <fullName evidence="2">Calcineurin-like phosphoesterase superfamily domain</fullName>
    </submittedName>
</protein>